<dbReference type="FunFam" id="3.30.420.10:FF:000045">
    <property type="entry name" value="3'-5' exonuclease DinG"/>
    <property type="match status" value="1"/>
</dbReference>
<keyword evidence="5" id="KW-0812">Transmembrane</keyword>
<accession>A0A7X6JXG1</accession>
<dbReference type="InterPro" id="IPR013520">
    <property type="entry name" value="Ribonucl_H"/>
</dbReference>
<evidence type="ECO:0000256" key="5">
    <source>
        <dbReference type="SAM" id="Phobius"/>
    </source>
</evidence>
<dbReference type="SUPFAM" id="SSF55785">
    <property type="entry name" value="PYP-like sensor domain (PAS domain)"/>
    <property type="match status" value="1"/>
</dbReference>
<evidence type="ECO:0000256" key="1">
    <source>
        <dbReference type="ARBA" id="ARBA00012417"/>
    </source>
</evidence>
<evidence type="ECO:0000313" key="7">
    <source>
        <dbReference type="EMBL" id="NKX45477.1"/>
    </source>
</evidence>
<dbReference type="CDD" id="cd06127">
    <property type="entry name" value="DEDDh"/>
    <property type="match status" value="1"/>
</dbReference>
<organism evidence="7 8">
    <name type="scientific">Roseicyclus persicicus</name>
    <dbReference type="NCBI Taxonomy" id="2650661"/>
    <lineage>
        <taxon>Bacteria</taxon>
        <taxon>Pseudomonadati</taxon>
        <taxon>Pseudomonadota</taxon>
        <taxon>Alphaproteobacteria</taxon>
        <taxon>Rhodobacterales</taxon>
        <taxon>Roseobacteraceae</taxon>
        <taxon>Roseicyclus</taxon>
    </lineage>
</organism>
<feature type="transmembrane region" description="Helical" evidence="5">
    <location>
        <begin position="47"/>
        <end position="68"/>
    </location>
</feature>
<evidence type="ECO:0000259" key="6">
    <source>
        <dbReference type="SMART" id="SM00479"/>
    </source>
</evidence>
<evidence type="ECO:0000256" key="3">
    <source>
        <dbReference type="ARBA" id="ARBA00026073"/>
    </source>
</evidence>
<gene>
    <name evidence="7" type="ORF">HCU73_12850</name>
</gene>
<dbReference type="InterPro" id="IPR012337">
    <property type="entry name" value="RNaseH-like_sf"/>
</dbReference>
<keyword evidence="8" id="KW-1185">Reference proteome</keyword>
<dbReference type="Pfam" id="PF00929">
    <property type="entry name" value="RNase_T"/>
    <property type="match status" value="1"/>
</dbReference>
<dbReference type="SMART" id="SM00479">
    <property type="entry name" value="EXOIII"/>
    <property type="match status" value="1"/>
</dbReference>
<dbReference type="GO" id="GO:0008408">
    <property type="term" value="F:3'-5' exonuclease activity"/>
    <property type="evidence" value="ECO:0007669"/>
    <property type="project" value="TreeGrafter"/>
</dbReference>
<name>A0A7X6JXG1_9RHOB</name>
<keyword evidence="5" id="KW-1133">Transmembrane helix</keyword>
<proteinExistence type="predicted"/>
<dbReference type="GO" id="GO:0003887">
    <property type="term" value="F:DNA-directed DNA polymerase activity"/>
    <property type="evidence" value="ECO:0007669"/>
    <property type="project" value="UniProtKB-EC"/>
</dbReference>
<keyword evidence="5" id="KW-0472">Membrane</keyword>
<dbReference type="EMBL" id="JAAZQQ010000004">
    <property type="protein sequence ID" value="NKX45477.1"/>
    <property type="molecule type" value="Genomic_DNA"/>
</dbReference>
<dbReference type="RefSeq" id="WP_168623862.1">
    <property type="nucleotide sequence ID" value="NZ_JAAZQQ010000004.1"/>
</dbReference>
<dbReference type="AlphaFoldDB" id="A0A7X6JXG1"/>
<evidence type="ECO:0000313" key="8">
    <source>
        <dbReference type="Proteomes" id="UP000526408"/>
    </source>
</evidence>
<feature type="transmembrane region" description="Helical" evidence="5">
    <location>
        <begin position="12"/>
        <end position="35"/>
    </location>
</feature>
<dbReference type="GO" id="GO:0045004">
    <property type="term" value="P:DNA replication proofreading"/>
    <property type="evidence" value="ECO:0007669"/>
    <property type="project" value="TreeGrafter"/>
</dbReference>
<reference evidence="7 8" key="1">
    <citation type="submission" date="2020-04" db="EMBL/GenBank/DDBJ databases">
        <authorList>
            <person name="Yoon J."/>
        </authorList>
    </citation>
    <scope>NUCLEOTIDE SEQUENCE [LARGE SCALE GENOMIC DNA]</scope>
    <source>
        <strain evidence="7 8">KMU-115</strain>
    </source>
</reference>
<dbReference type="PANTHER" id="PTHR30231:SF41">
    <property type="entry name" value="DNA POLYMERASE III SUBUNIT EPSILON"/>
    <property type="match status" value="1"/>
</dbReference>
<dbReference type="InterPro" id="IPR006054">
    <property type="entry name" value="DnaQ"/>
</dbReference>
<evidence type="ECO:0000256" key="2">
    <source>
        <dbReference type="ARBA" id="ARBA00025483"/>
    </source>
</evidence>
<dbReference type="Gene3D" id="3.30.450.20">
    <property type="entry name" value="PAS domain"/>
    <property type="match status" value="1"/>
</dbReference>
<dbReference type="EC" id="2.7.7.7" evidence="1"/>
<dbReference type="SUPFAM" id="SSF53098">
    <property type="entry name" value="Ribonuclease H-like"/>
    <property type="match status" value="1"/>
</dbReference>
<sequence>MLTRLSLRLRIFLFFALIAFGGSALVIAGLTVGYIRLGEAHALNSFVIAGLVAVFAIGGLTAWIWVLFDEHVARPVERLAADLRARAHSDVDQGIDHQIARYLGDLAPAADAVAANLTETRNAMALAVGRETARLAAEKTRLETLLAEVPDGVLFCTPSHTIALYNGHCRDILGESEALGLGRPVSGLLRMGPIRQAYDRLAARDADEGTDILVTTRAGARLLEARLRLLRLEGQETEGPGYVLTLRDVTADLKVQAERAHLLNRLFDGVTAALPDLPAGHPLAALAQETAARKTATDTEWWPMEALAAEDLGAGLAARLDRKGVPLGADLGDTRLRCDGFAITRMLERLALDWAGDGASGLILTMASEGAEAAVLSLEAEGKAPAADTLAHWLDAPLSPGLSGFSGADVLLSHGTRLSPEPAGPGRHALRLSLPLAEPHAAGPTRVVMYDFDLLNAEIPEDLAAARLKSLSFVIFDTETTGLNPQVDEVCQIAAVRVVNGRIVAGERFDMLVNPGRKIPAASTAVHHITNEMVAGAPPVTEALRRFHAFAEGSVLVAHNAPFDMSFLRRREAEIGKRFDQPILDTVLCSAILYGQSAEHTLDALCDRLHIRIPEEARHTAIGDAIGTAEAFRKMIPMLEAAELPNLGALIKAFDRHSRLIEHLN</sequence>
<evidence type="ECO:0000256" key="4">
    <source>
        <dbReference type="ARBA" id="ARBA00049244"/>
    </source>
</evidence>
<dbReference type="Proteomes" id="UP000526408">
    <property type="component" value="Unassembled WGS sequence"/>
</dbReference>
<dbReference type="PANTHER" id="PTHR30231">
    <property type="entry name" value="DNA POLYMERASE III SUBUNIT EPSILON"/>
    <property type="match status" value="1"/>
</dbReference>
<dbReference type="Gene3D" id="3.30.420.10">
    <property type="entry name" value="Ribonuclease H-like superfamily/Ribonuclease H"/>
    <property type="match status" value="1"/>
</dbReference>
<feature type="domain" description="Exonuclease" evidence="6">
    <location>
        <begin position="472"/>
        <end position="641"/>
    </location>
</feature>
<comment type="catalytic activity">
    <reaction evidence="4">
        <text>DNA(n) + a 2'-deoxyribonucleoside 5'-triphosphate = DNA(n+1) + diphosphate</text>
        <dbReference type="Rhea" id="RHEA:22508"/>
        <dbReference type="Rhea" id="RHEA-COMP:17339"/>
        <dbReference type="Rhea" id="RHEA-COMP:17340"/>
        <dbReference type="ChEBI" id="CHEBI:33019"/>
        <dbReference type="ChEBI" id="CHEBI:61560"/>
        <dbReference type="ChEBI" id="CHEBI:173112"/>
        <dbReference type="EC" id="2.7.7.7"/>
    </reaction>
</comment>
<comment type="function">
    <text evidence="2">DNA polymerase III is a complex, multichain enzyme responsible for most of the replicative synthesis in bacteria. The epsilon subunit contain the editing function and is a proofreading 3'-5' exonuclease.</text>
</comment>
<comment type="subunit">
    <text evidence="3">DNA polymerase III contains a core (composed of alpha, epsilon and theta chains) that associates with a tau subunit. This core dimerizes to form the POLIII' complex. PolIII' associates with the gamma complex (composed of gamma, delta, delta', psi and chi chains) and with the beta chain to form the complete DNA polymerase III complex.</text>
</comment>
<dbReference type="GO" id="GO:0005829">
    <property type="term" value="C:cytosol"/>
    <property type="evidence" value="ECO:0007669"/>
    <property type="project" value="TreeGrafter"/>
</dbReference>
<dbReference type="GO" id="GO:0003677">
    <property type="term" value="F:DNA binding"/>
    <property type="evidence" value="ECO:0007669"/>
    <property type="project" value="InterPro"/>
</dbReference>
<protein>
    <recommendedName>
        <fullName evidence="1">DNA-directed DNA polymerase</fullName>
        <ecNumber evidence="1">2.7.7.7</ecNumber>
    </recommendedName>
</protein>
<dbReference type="InterPro" id="IPR035965">
    <property type="entry name" value="PAS-like_dom_sf"/>
</dbReference>
<comment type="caution">
    <text evidence="7">The sequence shown here is derived from an EMBL/GenBank/DDBJ whole genome shotgun (WGS) entry which is preliminary data.</text>
</comment>
<dbReference type="InterPro" id="IPR036397">
    <property type="entry name" value="RNaseH_sf"/>
</dbReference>
<dbReference type="NCBIfam" id="TIGR00573">
    <property type="entry name" value="dnaq"/>
    <property type="match status" value="1"/>
</dbReference>